<name>A0A420VSQ3_9SPHI</name>
<dbReference type="AlphaFoldDB" id="A0A420VSQ3"/>
<gene>
    <name evidence="1" type="ORF">D7322_21740</name>
</gene>
<organism evidence="1 2">
    <name type="scientific">Sphingobacterium puteale</name>
    <dbReference type="NCBI Taxonomy" id="2420510"/>
    <lineage>
        <taxon>Bacteria</taxon>
        <taxon>Pseudomonadati</taxon>
        <taxon>Bacteroidota</taxon>
        <taxon>Sphingobacteriia</taxon>
        <taxon>Sphingobacteriales</taxon>
        <taxon>Sphingobacteriaceae</taxon>
        <taxon>Sphingobacterium</taxon>
    </lineage>
</organism>
<protein>
    <submittedName>
        <fullName evidence="1">Uncharacterized protein</fullName>
    </submittedName>
</protein>
<keyword evidence="2" id="KW-1185">Reference proteome</keyword>
<dbReference type="Proteomes" id="UP000282423">
    <property type="component" value="Unassembled WGS sequence"/>
</dbReference>
<accession>A0A420VSQ3</accession>
<evidence type="ECO:0000313" key="2">
    <source>
        <dbReference type="Proteomes" id="UP000282423"/>
    </source>
</evidence>
<proteinExistence type="predicted"/>
<feature type="non-terminal residue" evidence="1">
    <location>
        <position position="1"/>
    </location>
</feature>
<evidence type="ECO:0000313" key="1">
    <source>
        <dbReference type="EMBL" id="RKO69386.1"/>
    </source>
</evidence>
<sequence>PPRDTMSYVANQDFKEAKMWTRKIRIYRNMPLWAFVDEMSRWEGFTIKRWECIPKDKHISAAICYQSGKEEVYSAIRQAGVLLHEEKGMISFCPEDKRDRVAMRLLVEKDRKLK</sequence>
<reference evidence="1 2" key="1">
    <citation type="submission" date="2018-10" db="EMBL/GenBank/DDBJ databases">
        <title>Sphingobacterium sp. M05W1-28.</title>
        <authorList>
            <person name="Cai H."/>
        </authorList>
    </citation>
    <scope>NUCLEOTIDE SEQUENCE [LARGE SCALE GENOMIC DNA]</scope>
    <source>
        <strain evidence="1 2">M05W1-28</strain>
    </source>
</reference>
<comment type="caution">
    <text evidence="1">The sequence shown here is derived from an EMBL/GenBank/DDBJ whole genome shotgun (WGS) entry which is preliminary data.</text>
</comment>
<dbReference type="EMBL" id="RBWS01000019">
    <property type="protein sequence ID" value="RKO69386.1"/>
    <property type="molecule type" value="Genomic_DNA"/>
</dbReference>